<protein>
    <submittedName>
        <fullName evidence="1">Uncharacterized protein</fullName>
    </submittedName>
</protein>
<organism evidence="1 2">
    <name type="scientific">Aphanomyces astaci</name>
    <name type="common">Crayfish plague agent</name>
    <dbReference type="NCBI Taxonomy" id="112090"/>
    <lineage>
        <taxon>Eukaryota</taxon>
        <taxon>Sar</taxon>
        <taxon>Stramenopiles</taxon>
        <taxon>Oomycota</taxon>
        <taxon>Saprolegniomycetes</taxon>
        <taxon>Saprolegniales</taxon>
        <taxon>Verrucalvaceae</taxon>
        <taxon>Aphanomyces</taxon>
    </lineage>
</organism>
<reference evidence="1 2" key="1">
    <citation type="submission" date="2018-08" db="EMBL/GenBank/DDBJ databases">
        <title>Aphanomyces genome sequencing and annotation.</title>
        <authorList>
            <person name="Minardi D."/>
            <person name="Oidtmann B."/>
            <person name="Van Der Giezen M."/>
            <person name="Studholme D.J."/>
        </authorList>
    </citation>
    <scope>NUCLEOTIDE SEQUENCE [LARGE SCALE GENOMIC DNA]</scope>
    <source>
        <strain evidence="1 2">Si</strain>
    </source>
</reference>
<comment type="caution">
    <text evidence="1">The sequence shown here is derived from an EMBL/GenBank/DDBJ whole genome shotgun (WGS) entry which is preliminary data.</text>
</comment>
<accession>A0A418BHP8</accession>
<dbReference type="VEuPathDB" id="FungiDB:H257_14413"/>
<evidence type="ECO:0000313" key="1">
    <source>
        <dbReference type="EMBL" id="RHY42388.1"/>
    </source>
</evidence>
<dbReference type="EMBL" id="QUTB01008481">
    <property type="protein sequence ID" value="RHY42388.1"/>
    <property type="molecule type" value="Genomic_DNA"/>
</dbReference>
<evidence type="ECO:0000313" key="2">
    <source>
        <dbReference type="Proteomes" id="UP000283543"/>
    </source>
</evidence>
<dbReference type="Proteomes" id="UP000283543">
    <property type="component" value="Unassembled WGS sequence"/>
</dbReference>
<proteinExistence type="predicted"/>
<name>A0A418BHP8_APHAT</name>
<sequence>MLLVPKLRSLGPGIGDLCKTSTVVLTSIYAQYYYSVALDRRWDIVHSLGRARHCLMNSKDKAANYFELTLRDTDWANFTKSWDIAIAQALETSPEDLQWLSHLLPYQLRELVCLRCFFAQRFPAHSPLRLYRYGFYDEFLGTLVLDKSTADIEEMFRILHHLAKHQQFEYLQETMERIMH</sequence>
<dbReference type="AlphaFoldDB" id="A0A418BHP8"/>
<gene>
    <name evidence="1" type="ORF">DYB34_012226</name>
</gene>